<comment type="caution">
    <text evidence="2">The sequence shown here is derived from an EMBL/GenBank/DDBJ whole genome shotgun (WGS) entry which is preliminary data.</text>
</comment>
<evidence type="ECO:0000313" key="2">
    <source>
        <dbReference type="EMBL" id="GLY85251.1"/>
    </source>
</evidence>
<dbReference type="EMBL" id="BSTK01000004">
    <property type="protein sequence ID" value="GLY85251.1"/>
    <property type="molecule type" value="Genomic_DNA"/>
</dbReference>
<proteinExistence type="predicted"/>
<feature type="region of interest" description="Disordered" evidence="1">
    <location>
        <begin position="1"/>
        <end position="33"/>
    </location>
</feature>
<organism evidence="2 3">
    <name type="scientific">Actinoallomurus iriomotensis</name>
    <dbReference type="NCBI Taxonomy" id="478107"/>
    <lineage>
        <taxon>Bacteria</taxon>
        <taxon>Bacillati</taxon>
        <taxon>Actinomycetota</taxon>
        <taxon>Actinomycetes</taxon>
        <taxon>Streptosporangiales</taxon>
        <taxon>Thermomonosporaceae</taxon>
        <taxon>Actinoallomurus</taxon>
    </lineage>
</organism>
<dbReference type="Proteomes" id="UP001165074">
    <property type="component" value="Unassembled WGS sequence"/>
</dbReference>
<accession>A0A9W6W0T4</accession>
<dbReference type="AlphaFoldDB" id="A0A9W6W0T4"/>
<reference evidence="2" key="1">
    <citation type="submission" date="2023-03" db="EMBL/GenBank/DDBJ databases">
        <title>Actinoallomurus iriomotensis NBRC 103684.</title>
        <authorList>
            <person name="Ichikawa N."/>
            <person name="Sato H."/>
            <person name="Tonouchi N."/>
        </authorList>
    </citation>
    <scope>NUCLEOTIDE SEQUENCE</scope>
    <source>
        <strain evidence="2">NBRC 103684</strain>
    </source>
</reference>
<dbReference type="RefSeq" id="WP_285572066.1">
    <property type="nucleotide sequence ID" value="NZ_BSTK01000004.1"/>
</dbReference>
<protein>
    <submittedName>
        <fullName evidence="2">Uncharacterized protein</fullName>
    </submittedName>
</protein>
<feature type="compositionally biased region" description="Basic and acidic residues" evidence="1">
    <location>
        <begin position="16"/>
        <end position="28"/>
    </location>
</feature>
<name>A0A9W6W0T4_9ACTN</name>
<sequence>MARRRLDRLSPAPAGADDRAADPAENARARGAGLPGRLREMHEYYAFMVRRLEALLGEYEAPRDG</sequence>
<evidence type="ECO:0000256" key="1">
    <source>
        <dbReference type="SAM" id="MobiDB-lite"/>
    </source>
</evidence>
<dbReference type="Gene3D" id="1.10.287.160">
    <property type="entry name" value="HR1 repeat"/>
    <property type="match status" value="1"/>
</dbReference>
<gene>
    <name evidence="2" type="ORF">Airi02_031800</name>
</gene>
<evidence type="ECO:0000313" key="3">
    <source>
        <dbReference type="Proteomes" id="UP001165074"/>
    </source>
</evidence>
<keyword evidence="3" id="KW-1185">Reference proteome</keyword>